<evidence type="ECO:0000256" key="2">
    <source>
        <dbReference type="SAM" id="Phobius"/>
    </source>
</evidence>
<reference evidence="4 5" key="1">
    <citation type="submission" date="2021-03" db="EMBL/GenBank/DDBJ databases">
        <title>Sequencing the genomes of 1000 actinobacteria strains.</title>
        <authorList>
            <person name="Klenk H.-P."/>
        </authorList>
    </citation>
    <scope>NUCLEOTIDE SEQUENCE [LARGE SCALE GENOMIC DNA]</scope>
    <source>
        <strain evidence="4 5">DSM 44580</strain>
    </source>
</reference>
<keyword evidence="2" id="KW-0472">Membrane</keyword>
<dbReference type="Proteomes" id="UP001519363">
    <property type="component" value="Unassembled WGS sequence"/>
</dbReference>
<evidence type="ECO:0008006" key="6">
    <source>
        <dbReference type="Google" id="ProtNLM"/>
    </source>
</evidence>
<evidence type="ECO:0000256" key="1">
    <source>
        <dbReference type="SAM" id="MobiDB-lite"/>
    </source>
</evidence>
<evidence type="ECO:0000313" key="5">
    <source>
        <dbReference type="Proteomes" id="UP001519363"/>
    </source>
</evidence>
<comment type="caution">
    <text evidence="4">The sequence shown here is derived from an EMBL/GenBank/DDBJ whole genome shotgun (WGS) entry which is preliminary data.</text>
</comment>
<evidence type="ECO:0000256" key="3">
    <source>
        <dbReference type="SAM" id="SignalP"/>
    </source>
</evidence>
<sequence length="728" mass="75151">MKRLLTAAAAAACTVLTLPLPVQAETYDVRAQPATPSPGQAPPATLELDTLQPRVVTGDGDGKLVVAGKLTNTGDRKISDLVVRLQAGAPLTSEDKVSEALSGDAPTDRADTKFTRVGTDLDPGQSVPVRVETPLSALQVSTPGVYPVLFNVNGTPAFGKQARVAARGFLLPVTGVPGGTGLGTPANAPLTTVLWPIVDVPQIVPASGRTVLTSDDLARSVTTGGRLSELVSAVEQTAPPGSALAASMCLVIDPDLVQTVTAMADTADGTYRIRSGRTAVDGTGATAAQKWLERLKGIARGRCVLALPYADADLVALSRAGLADLEKVAVDRSRAVGELLQVQTVTDVVWPQGGVLDERTLADLGRKTLLLDPRAVQDGRTVTSPAKLAAPPDTAASGSSVVPVDALVQNALAGGHAPASGSATYGALDLQNGMGALLYRANALGKNGGSLVVAPPRRWKAPVAELTAFLQSMQQYLAAKLVQPRGLTEQANAAAGSNRTVGLTYPVDATNNEVAPGAVAELRGMRDRSRDLLASMSSDGVKATSPAQLVEPLELGMVRAASGAWRGNPSAGNAAASLVGDELDGLVGQVRIVQPPGPYYLGSSDSPLPLTVSNKLPVRIRVRITFTSTQGLRTSDLNDIEIGANSNLPVRVPLEVVRGGQFSVDALLQTIKGTPLGPAGAPNRITLISTAYGTITLIVTATAGLALVLLVARRLIRRLRSGKEERTA</sequence>
<gene>
    <name evidence="4" type="ORF">JOF53_004416</name>
</gene>
<dbReference type="RefSeq" id="WP_086782235.1">
    <property type="nucleotide sequence ID" value="NZ_JAGIOO010000001.1"/>
</dbReference>
<keyword evidence="3" id="KW-0732">Signal</keyword>
<proteinExistence type="predicted"/>
<feature type="signal peptide" evidence="3">
    <location>
        <begin position="1"/>
        <end position="24"/>
    </location>
</feature>
<feature type="chain" id="PRO_5045443547" description="Glycoprotein" evidence="3">
    <location>
        <begin position="25"/>
        <end position="728"/>
    </location>
</feature>
<dbReference type="EMBL" id="JAGIOO010000001">
    <property type="protein sequence ID" value="MBP2475544.1"/>
    <property type="molecule type" value="Genomic_DNA"/>
</dbReference>
<feature type="region of interest" description="Disordered" evidence="1">
    <location>
        <begin position="93"/>
        <end position="127"/>
    </location>
</feature>
<name>A0ABS5AG33_9PSEU</name>
<keyword evidence="2" id="KW-0812">Transmembrane</keyword>
<organism evidence="4 5">
    <name type="scientific">Crossiella equi</name>
    <dbReference type="NCBI Taxonomy" id="130796"/>
    <lineage>
        <taxon>Bacteria</taxon>
        <taxon>Bacillati</taxon>
        <taxon>Actinomycetota</taxon>
        <taxon>Actinomycetes</taxon>
        <taxon>Pseudonocardiales</taxon>
        <taxon>Pseudonocardiaceae</taxon>
        <taxon>Crossiella</taxon>
    </lineage>
</organism>
<accession>A0ABS5AG33</accession>
<protein>
    <recommendedName>
        <fullName evidence="6">Glycoprotein</fullName>
    </recommendedName>
</protein>
<feature type="transmembrane region" description="Helical" evidence="2">
    <location>
        <begin position="691"/>
        <end position="712"/>
    </location>
</feature>
<keyword evidence="2" id="KW-1133">Transmembrane helix</keyword>
<keyword evidence="5" id="KW-1185">Reference proteome</keyword>
<evidence type="ECO:0000313" key="4">
    <source>
        <dbReference type="EMBL" id="MBP2475544.1"/>
    </source>
</evidence>
<dbReference type="Pfam" id="PF19516">
    <property type="entry name" value="DUF6049"/>
    <property type="match status" value="1"/>
</dbReference>
<dbReference type="InterPro" id="IPR046112">
    <property type="entry name" value="DUF6049"/>
</dbReference>